<accession>A0AAV1UYP3</accession>
<dbReference type="Proteomes" id="UP001162060">
    <property type="component" value="Unassembled WGS sequence"/>
</dbReference>
<gene>
    <name evidence="1" type="ORF">PM001_LOCUS24770</name>
</gene>
<protein>
    <submittedName>
        <fullName evidence="1">Uncharacterized protein</fullName>
    </submittedName>
</protein>
<dbReference type="AlphaFoldDB" id="A0AAV1UYP3"/>
<comment type="caution">
    <text evidence="1">The sequence shown here is derived from an EMBL/GenBank/DDBJ whole genome shotgun (WGS) entry which is preliminary data.</text>
</comment>
<dbReference type="EMBL" id="CAKLBY020000247">
    <property type="protein sequence ID" value="CAK7939620.1"/>
    <property type="molecule type" value="Genomic_DNA"/>
</dbReference>
<name>A0AAV1UYP3_9STRA</name>
<reference evidence="1" key="1">
    <citation type="submission" date="2024-01" db="EMBL/GenBank/DDBJ databases">
        <authorList>
            <person name="Webb A."/>
        </authorList>
    </citation>
    <scope>NUCLEOTIDE SEQUENCE</scope>
    <source>
        <strain evidence="1">Pm1</strain>
    </source>
</reference>
<proteinExistence type="predicted"/>
<evidence type="ECO:0000313" key="1">
    <source>
        <dbReference type="EMBL" id="CAK7939620.1"/>
    </source>
</evidence>
<evidence type="ECO:0000313" key="2">
    <source>
        <dbReference type="Proteomes" id="UP001162060"/>
    </source>
</evidence>
<sequence length="99" mass="10802">MFPAIVTPKLFTRMLVLFSASATKKANLPDTSELIFSRATKDAMDDFEHFLGKIHEVHPCVLSELTAITKFPLAQRSQFGTSANALGDYSGQTAIANVI</sequence>
<organism evidence="1 2">
    <name type="scientific">Peronospora matthiolae</name>
    <dbReference type="NCBI Taxonomy" id="2874970"/>
    <lineage>
        <taxon>Eukaryota</taxon>
        <taxon>Sar</taxon>
        <taxon>Stramenopiles</taxon>
        <taxon>Oomycota</taxon>
        <taxon>Peronosporomycetes</taxon>
        <taxon>Peronosporales</taxon>
        <taxon>Peronosporaceae</taxon>
        <taxon>Peronospora</taxon>
    </lineage>
</organism>